<feature type="domain" description="ETS" evidence="6">
    <location>
        <begin position="19"/>
        <end position="69"/>
    </location>
</feature>
<evidence type="ECO:0000256" key="4">
    <source>
        <dbReference type="SAM" id="MobiDB-lite"/>
    </source>
</evidence>
<feature type="signal peptide" evidence="5">
    <location>
        <begin position="1"/>
        <end position="16"/>
    </location>
</feature>
<dbReference type="InterPro" id="IPR036390">
    <property type="entry name" value="WH_DNA-bd_sf"/>
</dbReference>
<keyword evidence="8" id="KW-1185">Reference proteome</keyword>
<gene>
    <name evidence="7" type="ORF">EVEC_LOCUS3259</name>
</gene>
<keyword evidence="2 3" id="KW-0238">DNA-binding</keyword>
<accession>A0A0N4V0U7</accession>
<dbReference type="OrthoDB" id="8196042at2759"/>
<evidence type="ECO:0000313" key="8">
    <source>
        <dbReference type="Proteomes" id="UP000274131"/>
    </source>
</evidence>
<feature type="region of interest" description="Disordered" evidence="4">
    <location>
        <begin position="145"/>
        <end position="190"/>
    </location>
</feature>
<dbReference type="WBParaSite" id="EVEC_0000355101-mRNA-1">
    <property type="protein sequence ID" value="EVEC_0000355101-mRNA-1"/>
    <property type="gene ID" value="EVEC_0000355101"/>
</dbReference>
<dbReference type="InterPro" id="IPR046328">
    <property type="entry name" value="ETS_fam"/>
</dbReference>
<dbReference type="GO" id="GO:0000981">
    <property type="term" value="F:DNA-binding transcription factor activity, RNA polymerase II-specific"/>
    <property type="evidence" value="ECO:0007669"/>
    <property type="project" value="TreeGrafter"/>
</dbReference>
<dbReference type="PANTHER" id="PTHR11849">
    <property type="entry name" value="ETS"/>
    <property type="match status" value="1"/>
</dbReference>
<evidence type="ECO:0000256" key="1">
    <source>
        <dbReference type="ARBA" id="ARBA00005562"/>
    </source>
</evidence>
<comment type="similarity">
    <text evidence="1 3">Belongs to the ETS family.</text>
</comment>
<protein>
    <submittedName>
        <fullName evidence="9">ETS domain-containing protein</fullName>
    </submittedName>
</protein>
<dbReference type="Gene3D" id="1.10.10.10">
    <property type="entry name" value="Winged helix-like DNA-binding domain superfamily/Winged helix DNA-binding domain"/>
    <property type="match status" value="1"/>
</dbReference>
<keyword evidence="5" id="KW-0732">Signal</keyword>
<reference evidence="7 8" key="2">
    <citation type="submission" date="2018-10" db="EMBL/GenBank/DDBJ databases">
        <authorList>
            <consortium name="Pathogen Informatics"/>
        </authorList>
    </citation>
    <scope>NUCLEOTIDE SEQUENCE [LARGE SCALE GENOMIC DNA]</scope>
</reference>
<dbReference type="InterPro" id="IPR036388">
    <property type="entry name" value="WH-like_DNA-bd_sf"/>
</dbReference>
<evidence type="ECO:0000256" key="3">
    <source>
        <dbReference type="RuleBase" id="RU004019"/>
    </source>
</evidence>
<feature type="compositionally biased region" description="Low complexity" evidence="4">
    <location>
        <begin position="147"/>
        <end position="158"/>
    </location>
</feature>
<dbReference type="InterPro" id="IPR000418">
    <property type="entry name" value="Ets_dom"/>
</dbReference>
<dbReference type="PANTHER" id="PTHR11849:SF133">
    <property type="entry name" value="ETS DOMAIN-CONTAINING PROTEIN"/>
    <property type="match status" value="1"/>
</dbReference>
<feature type="chain" id="PRO_5043122605" evidence="5">
    <location>
        <begin position="17"/>
        <end position="390"/>
    </location>
</feature>
<dbReference type="PROSITE" id="PS50061">
    <property type="entry name" value="ETS_DOMAIN_3"/>
    <property type="match status" value="1"/>
</dbReference>
<evidence type="ECO:0000313" key="7">
    <source>
        <dbReference type="EMBL" id="VDD88116.1"/>
    </source>
</evidence>
<reference evidence="9" key="1">
    <citation type="submission" date="2016-04" db="UniProtKB">
        <authorList>
            <consortium name="WormBaseParasite"/>
        </authorList>
    </citation>
    <scope>IDENTIFICATION</scope>
</reference>
<keyword evidence="3" id="KW-0539">Nucleus</keyword>
<dbReference type="SUPFAM" id="SSF46785">
    <property type="entry name" value="Winged helix' DNA-binding domain"/>
    <property type="match status" value="1"/>
</dbReference>
<evidence type="ECO:0000256" key="5">
    <source>
        <dbReference type="SAM" id="SignalP"/>
    </source>
</evidence>
<comment type="subcellular location">
    <subcellularLocation>
        <location evidence="3">Nucleus</location>
    </subcellularLocation>
</comment>
<proteinExistence type="inferred from homology"/>
<dbReference type="SMART" id="SM00413">
    <property type="entry name" value="ETS"/>
    <property type="match status" value="1"/>
</dbReference>
<evidence type="ECO:0000256" key="2">
    <source>
        <dbReference type="ARBA" id="ARBA00023125"/>
    </source>
</evidence>
<dbReference type="PROSITE" id="PS00346">
    <property type="entry name" value="ETS_DOMAIN_2"/>
    <property type="match status" value="1"/>
</dbReference>
<evidence type="ECO:0000313" key="9">
    <source>
        <dbReference type="WBParaSite" id="EVEC_0000355101-mRNA-1"/>
    </source>
</evidence>
<dbReference type="Pfam" id="PF00178">
    <property type="entry name" value="Ets"/>
    <property type="match status" value="1"/>
</dbReference>
<dbReference type="AlphaFoldDB" id="A0A0N4V0U7"/>
<dbReference type="GO" id="GO:0043565">
    <property type="term" value="F:sequence-specific DNA binding"/>
    <property type="evidence" value="ECO:0007669"/>
    <property type="project" value="InterPro"/>
</dbReference>
<dbReference type="EMBL" id="UXUI01007547">
    <property type="protein sequence ID" value="VDD88116.1"/>
    <property type="molecule type" value="Genomic_DNA"/>
</dbReference>
<name>A0A0N4V0U7_ENTVE</name>
<evidence type="ECO:0000259" key="6">
    <source>
        <dbReference type="PROSITE" id="PS50061"/>
    </source>
</evidence>
<organism evidence="9">
    <name type="scientific">Enterobius vermicularis</name>
    <name type="common">Human pinworm</name>
    <dbReference type="NCBI Taxonomy" id="51028"/>
    <lineage>
        <taxon>Eukaryota</taxon>
        <taxon>Metazoa</taxon>
        <taxon>Ecdysozoa</taxon>
        <taxon>Nematoda</taxon>
        <taxon>Chromadorea</taxon>
        <taxon>Rhabditida</taxon>
        <taxon>Spirurina</taxon>
        <taxon>Oxyuridomorpha</taxon>
        <taxon>Oxyuroidea</taxon>
        <taxon>Oxyuridae</taxon>
        <taxon>Enterobius</taxon>
    </lineage>
</organism>
<dbReference type="Proteomes" id="UP000274131">
    <property type="component" value="Unassembled WGS sequence"/>
</dbReference>
<sequence length="390" mass="42826">MTIFNYFLLRLLNAASDMLLNAEAVARLWGKRKNKPQMNYEKMSRALRYYYDKNIIKKVNGQKFVYRFTMSDGYWKEELNHPLAQIRSLFSSSTDENRTLLSSLCPYLTNPGFNYEGGEGVYLTNLKNAAVGYADQISSPVNSLCTSDSVGSSDGSNSCETQPSNLPAELDPEKASLFSPPSTSKLCDKKEEWGKSKITSKTEGSGIEPVRKQDVYSPVNFESVRNSKRSHCNEENDHKAEVSNSLFFAKNTDISEGPNGKKKKPQPLDLNVNETAQIPSIHFGLTANPLLATSPILSPLGFLAASLSANQLIASSPQSALWSPSGRCPLLGTINTSLTTPVGSPTVNPHPFFQFPPSPQQAALMAQQMTAAISPLLPLPHSLLMDLPKR</sequence>
<dbReference type="GO" id="GO:0005634">
    <property type="term" value="C:nucleus"/>
    <property type="evidence" value="ECO:0007669"/>
    <property type="project" value="UniProtKB-SubCell"/>
</dbReference>
<dbReference type="PRINTS" id="PR00454">
    <property type="entry name" value="ETSDOMAIN"/>
</dbReference>
<dbReference type="STRING" id="51028.A0A0N4V0U7"/>
<dbReference type="GO" id="GO:0030154">
    <property type="term" value="P:cell differentiation"/>
    <property type="evidence" value="ECO:0007669"/>
    <property type="project" value="TreeGrafter"/>
</dbReference>